<evidence type="ECO:0000313" key="2">
    <source>
        <dbReference type="Proteomes" id="UP000789920"/>
    </source>
</evidence>
<dbReference type="Proteomes" id="UP000789920">
    <property type="component" value="Unassembled WGS sequence"/>
</dbReference>
<organism evidence="1 2">
    <name type="scientific">Racocetra persica</name>
    <dbReference type="NCBI Taxonomy" id="160502"/>
    <lineage>
        <taxon>Eukaryota</taxon>
        <taxon>Fungi</taxon>
        <taxon>Fungi incertae sedis</taxon>
        <taxon>Mucoromycota</taxon>
        <taxon>Glomeromycotina</taxon>
        <taxon>Glomeromycetes</taxon>
        <taxon>Diversisporales</taxon>
        <taxon>Gigasporaceae</taxon>
        <taxon>Racocetra</taxon>
    </lineage>
</organism>
<comment type="caution">
    <text evidence="1">The sequence shown here is derived from an EMBL/GenBank/DDBJ whole genome shotgun (WGS) entry which is preliminary data.</text>
</comment>
<dbReference type="EMBL" id="CAJVQC010065197">
    <property type="protein sequence ID" value="CAG8805242.1"/>
    <property type="molecule type" value="Genomic_DNA"/>
</dbReference>
<sequence>MSKAQSFFTKLARNENPFKTSEADGSHASNTPKLTEYYNQCCMVAGEHMDNPWKYVREDILFIIYHWIDVIKFLLDNSILGIRFNDPRDPHKGINELDLSYWNNWKSILFQLWCVCHTIPSIILYPINEMLSKEEESRRPSINVEEHNDERWFFINGVMVNNHWLDENCKRLEHRFNRGVTGIFNSSYGIFLDTAETILARSFDDESIPVRWASWNIFKALKDENIKKVRLIAHSEGSVIANLVIKKLYWELSYSEKDAYSENLLEKLEVYTFANISREFINPRGLIKCIEHYVNEDDFIAKMGVLREVCNPRFHGKIFINKNARGHLFNRYYSLNPEDYMFCKRPIECISECEKSETAENPTFLNL</sequence>
<evidence type="ECO:0000313" key="1">
    <source>
        <dbReference type="EMBL" id="CAG8805242.1"/>
    </source>
</evidence>
<accession>A0ACA9RRD7</accession>
<reference evidence="1" key="1">
    <citation type="submission" date="2021-06" db="EMBL/GenBank/DDBJ databases">
        <authorList>
            <person name="Kallberg Y."/>
            <person name="Tangrot J."/>
            <person name="Rosling A."/>
        </authorList>
    </citation>
    <scope>NUCLEOTIDE SEQUENCE</scope>
    <source>
        <strain evidence="1">MA461A</strain>
    </source>
</reference>
<keyword evidence="2" id="KW-1185">Reference proteome</keyword>
<name>A0ACA9RRD7_9GLOM</name>
<proteinExistence type="predicted"/>
<protein>
    <submittedName>
        <fullName evidence="1">12712_t:CDS:1</fullName>
    </submittedName>
</protein>
<gene>
    <name evidence="1" type="ORF">RPERSI_LOCUS21889</name>
</gene>